<organism evidence="6">
    <name type="scientific">Hadogenes troglodytes</name>
    <dbReference type="NCBI Taxonomy" id="1577150"/>
    <lineage>
        <taxon>Eukaryota</taxon>
        <taxon>Metazoa</taxon>
        <taxon>Ecdysozoa</taxon>
        <taxon>Arthropoda</taxon>
        <taxon>Chelicerata</taxon>
        <taxon>Arachnida</taxon>
        <taxon>Scorpiones</taxon>
        <taxon>Iurida</taxon>
        <taxon>Scorpionoidea</taxon>
        <taxon>Hemiscorpiidae</taxon>
        <taxon>Hadogenes</taxon>
    </lineage>
</organism>
<evidence type="ECO:0000256" key="3">
    <source>
        <dbReference type="SAM" id="SignalP"/>
    </source>
</evidence>
<protein>
    <submittedName>
        <fullName evidence="5">Venom peptide HtLa2</fullName>
    </submittedName>
    <submittedName>
        <fullName evidence="6">Venom peptide HtLa6</fullName>
    </submittedName>
</protein>
<keyword evidence="2" id="KW-0964">Secreted</keyword>
<feature type="chain" id="PRO_5008548645" evidence="3">
    <location>
        <begin position="25"/>
        <end position="99"/>
    </location>
</feature>
<evidence type="ECO:0000259" key="4">
    <source>
        <dbReference type="SMART" id="SM01318"/>
    </source>
</evidence>
<feature type="signal peptide" evidence="3">
    <location>
        <begin position="1"/>
        <end position="24"/>
    </location>
</feature>
<evidence type="ECO:0000313" key="5">
    <source>
        <dbReference type="EMBL" id="AOF40203.1"/>
    </source>
</evidence>
<evidence type="ECO:0000313" key="6">
    <source>
        <dbReference type="EMBL" id="AOF40207.1"/>
    </source>
</evidence>
<dbReference type="GO" id="GO:0005576">
    <property type="term" value="C:extracellular region"/>
    <property type="evidence" value="ECO:0007669"/>
    <property type="project" value="UniProtKB-SubCell"/>
</dbReference>
<dbReference type="Pfam" id="PF15430">
    <property type="entry name" value="SVWC"/>
    <property type="match status" value="1"/>
</dbReference>
<dbReference type="InterPro" id="IPR029277">
    <property type="entry name" value="SVWC_dom"/>
</dbReference>
<evidence type="ECO:0000256" key="2">
    <source>
        <dbReference type="ARBA" id="ARBA00022525"/>
    </source>
</evidence>
<keyword evidence="3" id="KW-0732">Signal</keyword>
<sequence length="99" mass="10561">MERSTMTVLLGFLLVCSFFSASLGLGETCKVGQFTIPVGQQANDLTACVQYKCLNYNRRYALETLSCAKQTLKSGCHNTLGAAGAPFPNCCPTVICRGG</sequence>
<dbReference type="SMART" id="SM01318">
    <property type="entry name" value="SVWC"/>
    <property type="match status" value="1"/>
</dbReference>
<accession>A0A1B3IJ32</accession>
<dbReference type="AlphaFoldDB" id="A0A1B3IJ32"/>
<dbReference type="EMBL" id="KU643115">
    <property type="protein sequence ID" value="AOF40207.1"/>
    <property type="molecule type" value="mRNA"/>
</dbReference>
<name>A0A1B3IJ32_9SCOR</name>
<comment type="subcellular location">
    <subcellularLocation>
        <location evidence="1">Secreted</location>
    </subcellularLocation>
</comment>
<reference evidence="6" key="1">
    <citation type="journal article" date="2016" name="J. Proteomics">
        <title>Transcriptomic analysis of the venom glands from the scorpion Hadogenes troglodytes revealed unique and extremely high diversity of the venom peptides.</title>
        <authorList>
            <person name="Zhong J."/>
            <person name="Zeng X.C."/>
            <person name="Zeng X."/>
            <person name="Nie Y."/>
            <person name="Zhang L."/>
            <person name="Wu S."/>
            <person name="Bao A."/>
        </authorList>
    </citation>
    <scope>NUCLEOTIDE SEQUENCE</scope>
</reference>
<feature type="domain" description="Single" evidence="4">
    <location>
        <begin position="29"/>
        <end position="96"/>
    </location>
</feature>
<dbReference type="EMBL" id="KU643111">
    <property type="protein sequence ID" value="AOF40203.1"/>
    <property type="molecule type" value="mRNA"/>
</dbReference>
<evidence type="ECO:0000256" key="1">
    <source>
        <dbReference type="ARBA" id="ARBA00004613"/>
    </source>
</evidence>
<proteinExistence type="evidence at transcript level"/>